<comment type="caution">
    <text evidence="1">The sequence shown here is derived from an EMBL/GenBank/DDBJ whole genome shotgun (WGS) entry which is preliminary data.</text>
</comment>
<name>A0A3S0JA50_9BURK</name>
<dbReference type="Proteomes" id="UP000267418">
    <property type="component" value="Unassembled WGS sequence"/>
</dbReference>
<dbReference type="EMBL" id="RXOE01000002">
    <property type="protein sequence ID" value="RTQ35609.1"/>
    <property type="molecule type" value="Genomic_DNA"/>
</dbReference>
<evidence type="ECO:0000313" key="1">
    <source>
        <dbReference type="EMBL" id="RTQ35609.1"/>
    </source>
</evidence>
<evidence type="ECO:0008006" key="3">
    <source>
        <dbReference type="Google" id="ProtNLM"/>
    </source>
</evidence>
<dbReference type="RefSeq" id="WP_126470954.1">
    <property type="nucleotide sequence ID" value="NZ_RXOE01000002.1"/>
</dbReference>
<accession>A0A3S0JA50</accession>
<keyword evidence="2" id="KW-1185">Reference proteome</keyword>
<dbReference type="OrthoDB" id="8858973at2"/>
<proteinExistence type="predicted"/>
<protein>
    <recommendedName>
        <fullName evidence="3">Class I SAM-dependent methyltransferase</fullName>
    </recommendedName>
</protein>
<evidence type="ECO:0000313" key="2">
    <source>
        <dbReference type="Proteomes" id="UP000267418"/>
    </source>
</evidence>
<reference evidence="1 2" key="1">
    <citation type="submission" date="2018-12" db="EMBL/GenBank/DDBJ databases">
        <title>The genome of Variovorax gossypii DSM 100435.</title>
        <authorList>
            <person name="Gao J."/>
            <person name="Sun J."/>
        </authorList>
    </citation>
    <scope>NUCLEOTIDE SEQUENCE [LARGE SCALE GENOMIC DNA]</scope>
    <source>
        <strain evidence="1 2">DSM 100435</strain>
    </source>
</reference>
<organism evidence="1 2">
    <name type="scientific">Variovorax gossypii</name>
    <dbReference type="NCBI Taxonomy" id="1679495"/>
    <lineage>
        <taxon>Bacteria</taxon>
        <taxon>Pseudomonadati</taxon>
        <taxon>Pseudomonadota</taxon>
        <taxon>Betaproteobacteria</taxon>
        <taxon>Burkholderiales</taxon>
        <taxon>Comamonadaceae</taxon>
        <taxon>Variovorax</taxon>
    </lineage>
</organism>
<gene>
    <name evidence="1" type="ORF">EJP69_14790</name>
</gene>
<dbReference type="AlphaFoldDB" id="A0A3S0JA50"/>
<sequence>MDAYLTDAANVRDISSLLLDSHGRLRVVPARALEGTTAQERLVFGVRHGLYSFPTEDLCDFLRARIRGKTAIEIGAGHGALAGALSIPATDNRQQEESAVKAHYQQIGQPTVPYGEHVEKLDAVAAVQRYRPNVVIACWVTHLFDAGRPDAGGNMFGVDEARLIASCDEYIFIGNEQVHANKPIWALPHEKLTPSWLYSRAVNGSRDFIAIWRRAPSLKIA</sequence>